<feature type="compositionally biased region" description="Low complexity" evidence="2">
    <location>
        <begin position="105"/>
        <end position="114"/>
    </location>
</feature>
<keyword evidence="1" id="KW-0539">Nucleus</keyword>
<dbReference type="GO" id="GO:0008270">
    <property type="term" value="F:zinc ion binding"/>
    <property type="evidence" value="ECO:0007669"/>
    <property type="project" value="InterPro"/>
</dbReference>
<feature type="compositionally biased region" description="Basic and acidic residues" evidence="2">
    <location>
        <begin position="594"/>
        <end position="603"/>
    </location>
</feature>
<feature type="domain" description="Zn(2)-C6 fungal-type" evidence="3">
    <location>
        <begin position="1"/>
        <end position="26"/>
    </location>
</feature>
<dbReference type="Proteomes" id="UP000322873">
    <property type="component" value="Unassembled WGS sequence"/>
</dbReference>
<dbReference type="VEuPathDB" id="FungiDB:MFRU_042g00700"/>
<dbReference type="PANTHER" id="PTHR38791:SF13">
    <property type="entry name" value="ZN(2)-C6 FUNGAL-TYPE DOMAIN-CONTAINING PROTEIN"/>
    <property type="match status" value="1"/>
</dbReference>
<reference evidence="4 5" key="1">
    <citation type="submission" date="2019-06" db="EMBL/GenBank/DDBJ databases">
        <title>Genome Sequence of the Brown Rot Fungal Pathogen Monilinia fructicola.</title>
        <authorList>
            <person name="De Miccolis Angelini R.M."/>
            <person name="Landi L."/>
            <person name="Abate D."/>
            <person name="Pollastro S."/>
            <person name="Romanazzi G."/>
            <person name="Faretra F."/>
        </authorList>
    </citation>
    <scope>NUCLEOTIDE SEQUENCE [LARGE SCALE GENOMIC DNA]</scope>
    <source>
        <strain evidence="4 5">Mfrc123</strain>
    </source>
</reference>
<dbReference type="InterPro" id="IPR021858">
    <property type="entry name" value="Fun_TF"/>
</dbReference>
<dbReference type="CDD" id="cd00067">
    <property type="entry name" value="GAL4"/>
    <property type="match status" value="1"/>
</dbReference>
<evidence type="ECO:0000313" key="5">
    <source>
        <dbReference type="Proteomes" id="UP000322873"/>
    </source>
</evidence>
<comment type="caution">
    <text evidence="4">The sequence shown here is derived from an EMBL/GenBank/DDBJ whole genome shotgun (WGS) entry which is preliminary data.</text>
</comment>
<dbReference type="SUPFAM" id="SSF57701">
    <property type="entry name" value="Zn2/Cys6 DNA-binding domain"/>
    <property type="match status" value="1"/>
</dbReference>
<keyword evidence="5" id="KW-1185">Reference proteome</keyword>
<organism evidence="4 5">
    <name type="scientific">Monilinia fructicola</name>
    <name type="common">Brown rot fungus</name>
    <name type="synonym">Ciboria fructicola</name>
    <dbReference type="NCBI Taxonomy" id="38448"/>
    <lineage>
        <taxon>Eukaryota</taxon>
        <taxon>Fungi</taxon>
        <taxon>Dikarya</taxon>
        <taxon>Ascomycota</taxon>
        <taxon>Pezizomycotina</taxon>
        <taxon>Leotiomycetes</taxon>
        <taxon>Helotiales</taxon>
        <taxon>Sclerotiniaceae</taxon>
        <taxon>Monilinia</taxon>
    </lineage>
</organism>
<evidence type="ECO:0000256" key="1">
    <source>
        <dbReference type="ARBA" id="ARBA00023242"/>
    </source>
</evidence>
<name>A0A5M9JF74_MONFR</name>
<dbReference type="InterPro" id="IPR053175">
    <property type="entry name" value="DHMBA_Reg_Transcription_Factor"/>
</dbReference>
<dbReference type="EMBL" id="VICG01000012">
    <property type="protein sequence ID" value="KAA8566579.1"/>
    <property type="molecule type" value="Genomic_DNA"/>
</dbReference>
<evidence type="ECO:0000259" key="3">
    <source>
        <dbReference type="PROSITE" id="PS50048"/>
    </source>
</evidence>
<sequence length="676" mass="74923">MCRTRRIKCDETKPTCLQCQKSRRQCPGYKDDFDLVFRNETKATERRARRSMKNKKGNNTSTQSVSGSGRDGNRKLPTSSSNSSDAELSYPATGTDLTKYVSDNGPSSSSGSPGLQVGFSSSIEQQAPCYFMSNFVITPQSGQMRGSFDYILPLIKTEPPTSALSLSFQAVAMASLANRPNARGSPLMHSAIDQYAKALKVVNLALQNPVQQKTDQTLASILLLGFFETITQEKASITAWGSHVDGAVQIVKMRGKKQLRTKVGVALFQSVRGQMLVNCLSSSKTPMLGTDWWCADAQKDEGSAFVNKLNLEVAELRGDLNRILMSHPRSAETNTLVSEIMHRALEMEQEYQRWEETQTKETVAWVDNVPGGDITKADVCPGRVDLYPDVFSCSAWNFARVSRIFIASIVIRCAAWLCYPVDYRTTPEYAQMSRMGQEMICDIIASVPFMFGWHLDSEGRLKPGDVMGGGEDVMGVKALGGAYMIWPLLSISCSDFTTDSQRLWIKGRFRFISDVMGLNQAKVVSCLQLRLPSMIVRRDNMGFASPNATTSVRPLGRPAIMPALPSSISSLTFQQREAMKREMWERERKAAMEKVREEQEQRRYGVTGGDTDSGMNSVMMQYQQTKYALSGGNGNSGGGGNTNVMPKTGELSWKVSSEQGKKYAWLEGLGWWETTV</sequence>
<feature type="compositionally biased region" description="Polar residues" evidence="2">
    <location>
        <begin position="57"/>
        <end position="67"/>
    </location>
</feature>
<feature type="compositionally biased region" description="Basic residues" evidence="2">
    <location>
        <begin position="47"/>
        <end position="56"/>
    </location>
</feature>
<dbReference type="InterPro" id="IPR001138">
    <property type="entry name" value="Zn2Cys6_DnaBD"/>
</dbReference>
<feature type="region of interest" description="Disordered" evidence="2">
    <location>
        <begin position="42"/>
        <end position="118"/>
    </location>
</feature>
<gene>
    <name evidence="4" type="ORF">EYC84_009126</name>
</gene>
<dbReference type="InterPro" id="IPR036864">
    <property type="entry name" value="Zn2-C6_fun-type_DNA-bd_sf"/>
</dbReference>
<protein>
    <recommendedName>
        <fullName evidence="3">Zn(2)-C6 fungal-type domain-containing protein</fullName>
    </recommendedName>
</protein>
<dbReference type="Gene3D" id="4.10.240.10">
    <property type="entry name" value="Zn(2)-C6 fungal-type DNA-binding domain"/>
    <property type="match status" value="1"/>
</dbReference>
<evidence type="ECO:0000313" key="4">
    <source>
        <dbReference type="EMBL" id="KAA8566579.1"/>
    </source>
</evidence>
<accession>A0A5M9JF74</accession>
<dbReference type="Pfam" id="PF00172">
    <property type="entry name" value="Zn_clus"/>
    <property type="match status" value="1"/>
</dbReference>
<dbReference type="PROSITE" id="PS50048">
    <property type="entry name" value="ZN2_CY6_FUNGAL_2"/>
    <property type="match status" value="1"/>
</dbReference>
<feature type="compositionally biased region" description="Polar residues" evidence="2">
    <location>
        <begin position="76"/>
        <end position="86"/>
    </location>
</feature>
<dbReference type="PANTHER" id="PTHR38791">
    <property type="entry name" value="ZN(II)2CYS6 TRANSCRIPTION FACTOR (EUROFUNG)-RELATED-RELATED"/>
    <property type="match status" value="1"/>
</dbReference>
<dbReference type="GO" id="GO:0000981">
    <property type="term" value="F:DNA-binding transcription factor activity, RNA polymerase II-specific"/>
    <property type="evidence" value="ECO:0007669"/>
    <property type="project" value="InterPro"/>
</dbReference>
<evidence type="ECO:0000256" key="2">
    <source>
        <dbReference type="SAM" id="MobiDB-lite"/>
    </source>
</evidence>
<proteinExistence type="predicted"/>
<dbReference type="AlphaFoldDB" id="A0A5M9JF74"/>
<dbReference type="Pfam" id="PF11951">
    <property type="entry name" value="Fungal_trans_2"/>
    <property type="match status" value="1"/>
</dbReference>
<feature type="region of interest" description="Disordered" evidence="2">
    <location>
        <begin position="594"/>
        <end position="615"/>
    </location>
</feature>